<evidence type="ECO:0000259" key="1">
    <source>
        <dbReference type="PROSITE" id="PS50828"/>
    </source>
</evidence>
<dbReference type="Gene3D" id="3.30.1370.110">
    <property type="match status" value="1"/>
</dbReference>
<dbReference type="PANTHER" id="PTHR35562">
    <property type="entry name" value="DNA ENDONUCLEASE SMRA-RELATED"/>
    <property type="match status" value="1"/>
</dbReference>
<name>A0AB39UWH4_9GAMM</name>
<dbReference type="AlphaFoldDB" id="A0AB39UWH4"/>
<proteinExistence type="predicted"/>
<gene>
    <name evidence="2" type="primary">smrA</name>
    <name evidence="2" type="ORF">AAIA72_00685</name>
</gene>
<dbReference type="Pfam" id="PF01713">
    <property type="entry name" value="Smr"/>
    <property type="match status" value="1"/>
</dbReference>
<accession>A0AB39UWH4</accession>
<dbReference type="RefSeq" id="WP_369601541.1">
    <property type="nucleotide sequence ID" value="NZ_CP154858.1"/>
</dbReference>
<sequence length="194" mass="22409">MSGSEDDHNPFLQEMADVRPLPDANVADVRKPRQVTPGQIVRRSLAATDFRPVRNFLTTGYVEMLRSEDVLSYRRPGVQHGVFRKLRLGQYEMEARLDLHKVTVEEARKAVFGFIRDCVRYELRTVMILHGKGDRNPDRIAVIKSHVNHWLQEFEDVMAFHSAQPRHGGTGAVYVMLRKGEKARQANRERFGQR</sequence>
<dbReference type="InterPro" id="IPR047688">
    <property type="entry name" value="Endonuc_SmrA"/>
</dbReference>
<dbReference type="InterPro" id="IPR002625">
    <property type="entry name" value="Smr_dom"/>
</dbReference>
<dbReference type="KEGG" id="tcd:AAIA72_00685"/>
<dbReference type="SMART" id="SM00463">
    <property type="entry name" value="SMR"/>
    <property type="match status" value="1"/>
</dbReference>
<keyword evidence="2" id="KW-0255">Endonuclease</keyword>
<reference evidence="2" key="1">
    <citation type="submission" date="2024-05" db="EMBL/GenBank/DDBJ databases">
        <title>Genome sequencing of novel strain.</title>
        <authorList>
            <person name="Ganbat D."/>
            <person name="Ganbat S."/>
            <person name="Lee S.-J."/>
        </authorList>
    </citation>
    <scope>NUCLEOTIDE SEQUENCE</scope>
    <source>
        <strain evidence="2">SMD15-11</strain>
    </source>
</reference>
<organism evidence="2">
    <name type="scientific">Thermohahella caldifontis</name>
    <dbReference type="NCBI Taxonomy" id="3142973"/>
    <lineage>
        <taxon>Bacteria</taxon>
        <taxon>Pseudomonadati</taxon>
        <taxon>Pseudomonadota</taxon>
        <taxon>Gammaproteobacteria</taxon>
        <taxon>Oceanospirillales</taxon>
        <taxon>Hahellaceae</taxon>
        <taxon>Thermohahella</taxon>
    </lineage>
</organism>
<dbReference type="InterPro" id="IPR036063">
    <property type="entry name" value="Smr_dom_sf"/>
</dbReference>
<dbReference type="PROSITE" id="PS50828">
    <property type="entry name" value="SMR"/>
    <property type="match status" value="1"/>
</dbReference>
<protein>
    <submittedName>
        <fullName evidence="2">DNA endonuclease SmrA</fullName>
    </submittedName>
</protein>
<dbReference type="PANTHER" id="PTHR35562:SF2">
    <property type="entry name" value="DNA ENDONUCLEASE SMRA-RELATED"/>
    <property type="match status" value="1"/>
</dbReference>
<dbReference type="EMBL" id="CP154858">
    <property type="protein sequence ID" value="XDT72535.1"/>
    <property type="molecule type" value="Genomic_DNA"/>
</dbReference>
<evidence type="ECO:0000313" key="2">
    <source>
        <dbReference type="EMBL" id="XDT72535.1"/>
    </source>
</evidence>
<dbReference type="SUPFAM" id="SSF160443">
    <property type="entry name" value="SMR domain-like"/>
    <property type="match status" value="1"/>
</dbReference>
<keyword evidence="2" id="KW-0540">Nuclease</keyword>
<feature type="domain" description="Smr" evidence="1">
    <location>
        <begin position="97"/>
        <end position="178"/>
    </location>
</feature>
<dbReference type="GO" id="GO:0004520">
    <property type="term" value="F:DNA endonuclease activity"/>
    <property type="evidence" value="ECO:0007669"/>
    <property type="project" value="TreeGrafter"/>
</dbReference>
<keyword evidence="2" id="KW-0378">Hydrolase</keyword>
<dbReference type="NCBIfam" id="NF033154">
    <property type="entry name" value="endonuc_SmrA"/>
    <property type="match status" value="1"/>
</dbReference>